<gene>
    <name evidence="1" type="ORF">CRV06_06860</name>
</gene>
<dbReference type="AlphaFoldDB" id="A0A4Q0Y3Y7"/>
<dbReference type="Pfam" id="PF04134">
    <property type="entry name" value="DCC1-like"/>
    <property type="match status" value="1"/>
</dbReference>
<keyword evidence="2" id="KW-1185">Reference proteome</keyword>
<evidence type="ECO:0000313" key="1">
    <source>
        <dbReference type="EMBL" id="RXJ63389.1"/>
    </source>
</evidence>
<accession>A0A4Q0Y3Y7</accession>
<dbReference type="Proteomes" id="UP000290191">
    <property type="component" value="Unassembled WGS sequence"/>
</dbReference>
<reference evidence="1 2" key="1">
    <citation type="submission" date="2017-10" db="EMBL/GenBank/DDBJ databases">
        <title>Genomics of the genus Arcobacter.</title>
        <authorList>
            <person name="Perez-Cataluna A."/>
            <person name="Figueras M.J."/>
        </authorList>
    </citation>
    <scope>NUCLEOTIDE SEQUENCE [LARGE SCALE GENOMIC DNA]</scope>
    <source>
        <strain evidence="1 2">DSM 24636</strain>
    </source>
</reference>
<dbReference type="STRING" id="877500.GCA_000935065_00425"/>
<dbReference type="InterPro" id="IPR007263">
    <property type="entry name" value="DCC1-like"/>
</dbReference>
<dbReference type="RefSeq" id="WP_129081887.1">
    <property type="nucleotide sequence ID" value="NZ_CP041070.1"/>
</dbReference>
<dbReference type="OrthoDB" id="9785438at2"/>
<name>A0A4Q0Y3Y7_9BACT</name>
<organism evidence="1 2">
    <name type="scientific">Halarcobacter anaerophilus</name>
    <dbReference type="NCBI Taxonomy" id="877500"/>
    <lineage>
        <taxon>Bacteria</taxon>
        <taxon>Pseudomonadati</taxon>
        <taxon>Campylobacterota</taxon>
        <taxon>Epsilonproteobacteria</taxon>
        <taxon>Campylobacterales</taxon>
        <taxon>Arcobacteraceae</taxon>
        <taxon>Halarcobacter</taxon>
    </lineage>
</organism>
<proteinExistence type="predicted"/>
<evidence type="ECO:0008006" key="3">
    <source>
        <dbReference type="Google" id="ProtNLM"/>
    </source>
</evidence>
<protein>
    <recommendedName>
        <fullName evidence="3">DUF393 domain-containing protein</fullName>
    </recommendedName>
</protein>
<comment type="caution">
    <text evidence="1">The sequence shown here is derived from an EMBL/GenBank/DDBJ whole genome shotgun (WGS) entry which is preliminary data.</text>
</comment>
<dbReference type="GO" id="GO:0015035">
    <property type="term" value="F:protein-disulfide reductase activity"/>
    <property type="evidence" value="ECO:0007669"/>
    <property type="project" value="InterPro"/>
</dbReference>
<dbReference type="EMBL" id="PDKO01000004">
    <property type="protein sequence ID" value="RXJ63389.1"/>
    <property type="molecule type" value="Genomic_DNA"/>
</dbReference>
<sequence>MKIELFYDKECPFCKFYANYIKLKESHNLILVNAREDKQSIEELSKLGFNINDGFIIRVDASKIYQGSDAIIFLNRLSQKKIYFKDNKFFRNFVYPFIKQIRKIVLFCLLKNSKL</sequence>
<evidence type="ECO:0000313" key="2">
    <source>
        <dbReference type="Proteomes" id="UP000290191"/>
    </source>
</evidence>